<protein>
    <recommendedName>
        <fullName evidence="2">YrhK domain-containing protein</fullName>
    </recommendedName>
</protein>
<comment type="caution">
    <text evidence="3">The sequence shown here is derived from an EMBL/GenBank/DDBJ whole genome shotgun (WGS) entry which is preliminary data.</text>
</comment>
<evidence type="ECO:0000313" key="4">
    <source>
        <dbReference type="Proteomes" id="UP000215377"/>
    </source>
</evidence>
<accession>A0A225NDN3</accession>
<feature type="domain" description="YrhK" evidence="2">
    <location>
        <begin position="21"/>
        <end position="74"/>
    </location>
</feature>
<proteinExistence type="predicted"/>
<gene>
    <name evidence="3" type="ORF">ATO3_21380</name>
</gene>
<keyword evidence="1" id="KW-0472">Membrane</keyword>
<evidence type="ECO:0000313" key="3">
    <source>
        <dbReference type="EMBL" id="OWU70026.1"/>
    </source>
</evidence>
<feature type="transmembrane region" description="Helical" evidence="1">
    <location>
        <begin position="20"/>
        <end position="42"/>
    </location>
</feature>
<sequence>MLFQTDHRHGTHDQRRIYAWFEIAYTIIDFAAATLFVIGSFMFLSEEWTMTGTWCFIVGSFFFAAKPTLRLVRELKLAAMGDEEDLAERFRS</sequence>
<dbReference type="OrthoDB" id="5862062at2"/>
<evidence type="ECO:0000256" key="1">
    <source>
        <dbReference type="SAM" id="Phobius"/>
    </source>
</evidence>
<reference evidence="3 4" key="1">
    <citation type="submission" date="2013-04" db="EMBL/GenBank/DDBJ databases">
        <title>Oceanicola sp. 22II1-22F33 Genome Sequencing.</title>
        <authorList>
            <person name="Lai Q."/>
            <person name="Li G."/>
            <person name="Shao Z."/>
        </authorList>
    </citation>
    <scope>NUCLEOTIDE SEQUENCE [LARGE SCALE GENOMIC DNA]</scope>
    <source>
        <strain evidence="3 4">22II1-22F33</strain>
    </source>
</reference>
<dbReference type="EMBL" id="AQQR01000013">
    <property type="protein sequence ID" value="OWU70026.1"/>
    <property type="molecule type" value="Genomic_DNA"/>
</dbReference>
<dbReference type="InterPro" id="IPR025424">
    <property type="entry name" value="YrhK_domain"/>
</dbReference>
<organism evidence="3 4">
    <name type="scientific">Marinibacterium profundimaris</name>
    <dbReference type="NCBI Taxonomy" id="1679460"/>
    <lineage>
        <taxon>Bacteria</taxon>
        <taxon>Pseudomonadati</taxon>
        <taxon>Pseudomonadota</taxon>
        <taxon>Alphaproteobacteria</taxon>
        <taxon>Rhodobacterales</taxon>
        <taxon>Paracoccaceae</taxon>
        <taxon>Marinibacterium</taxon>
    </lineage>
</organism>
<keyword evidence="1" id="KW-1133">Transmembrane helix</keyword>
<dbReference type="Proteomes" id="UP000215377">
    <property type="component" value="Unassembled WGS sequence"/>
</dbReference>
<keyword evidence="4" id="KW-1185">Reference proteome</keyword>
<dbReference type="AlphaFoldDB" id="A0A225NDN3"/>
<name>A0A225NDN3_9RHOB</name>
<evidence type="ECO:0000259" key="2">
    <source>
        <dbReference type="Pfam" id="PF14145"/>
    </source>
</evidence>
<feature type="transmembrane region" description="Helical" evidence="1">
    <location>
        <begin position="48"/>
        <end position="65"/>
    </location>
</feature>
<dbReference type="RefSeq" id="WP_088651953.1">
    <property type="nucleotide sequence ID" value="NZ_AQQR01000013.1"/>
</dbReference>
<dbReference type="Pfam" id="PF14145">
    <property type="entry name" value="YrhK"/>
    <property type="match status" value="1"/>
</dbReference>
<keyword evidence="1" id="KW-0812">Transmembrane</keyword>